<dbReference type="AlphaFoldDB" id="A0A1S2VBG7"/>
<gene>
    <name evidence="2" type="ORF">BLX24_28890</name>
</gene>
<keyword evidence="1" id="KW-0472">Membrane</keyword>
<protein>
    <submittedName>
        <fullName evidence="2">Uncharacterized protein</fullName>
    </submittedName>
</protein>
<keyword evidence="1" id="KW-1133">Transmembrane helix</keyword>
<evidence type="ECO:0000256" key="1">
    <source>
        <dbReference type="SAM" id="Phobius"/>
    </source>
</evidence>
<comment type="caution">
    <text evidence="2">The sequence shown here is derived from an EMBL/GenBank/DDBJ whole genome shotgun (WGS) entry which is preliminary data.</text>
</comment>
<organism evidence="2 3">
    <name type="scientific">Arsenicibacter rosenii</name>
    <dbReference type="NCBI Taxonomy" id="1750698"/>
    <lineage>
        <taxon>Bacteria</taxon>
        <taxon>Pseudomonadati</taxon>
        <taxon>Bacteroidota</taxon>
        <taxon>Cytophagia</taxon>
        <taxon>Cytophagales</taxon>
        <taxon>Spirosomataceae</taxon>
        <taxon>Arsenicibacter</taxon>
    </lineage>
</organism>
<sequence length="217" mass="25307">MKTFLNLTVPLWLLLVAGLLFGGWMIRSGVKHSRQVNKMQTRFDSLATVATDLQSENEALQDREVRVAQETSRRQELEQYRIREVRDSLTRLRLTAQTRYVQQVSGAAPELPAYLLPAVSPKMTVSLRVCYDSTAYIRITQSMGELNYYRETNRLRIERQVRTDGVIQETDNRLSRIEEPGWFRGRRRLAREARKRIRIWAAREQTIQDSIRGAPVN</sequence>
<proteinExistence type="predicted"/>
<keyword evidence="1" id="KW-0812">Transmembrane</keyword>
<dbReference type="RefSeq" id="WP_071506711.1">
    <property type="nucleotide sequence ID" value="NZ_MORL01000046.1"/>
</dbReference>
<reference evidence="2 3" key="1">
    <citation type="submission" date="2016-10" db="EMBL/GenBank/DDBJ databases">
        <title>Arsenicibacter rosenii gen. nov., sp. nov., an efficient arsenic-methylating bacterium isolated from an arsenic-contaminated paddy soil.</title>
        <authorList>
            <person name="Huang K."/>
        </authorList>
    </citation>
    <scope>NUCLEOTIDE SEQUENCE [LARGE SCALE GENOMIC DNA]</scope>
    <source>
        <strain evidence="2 3">SM-1</strain>
    </source>
</reference>
<dbReference type="Proteomes" id="UP000181790">
    <property type="component" value="Unassembled WGS sequence"/>
</dbReference>
<feature type="transmembrane region" description="Helical" evidence="1">
    <location>
        <begin position="12"/>
        <end position="30"/>
    </location>
</feature>
<evidence type="ECO:0000313" key="2">
    <source>
        <dbReference type="EMBL" id="OIN55655.1"/>
    </source>
</evidence>
<keyword evidence="3" id="KW-1185">Reference proteome</keyword>
<name>A0A1S2VBG7_9BACT</name>
<accession>A0A1S2VBG7</accession>
<dbReference type="EMBL" id="MORL01000046">
    <property type="protein sequence ID" value="OIN55655.1"/>
    <property type="molecule type" value="Genomic_DNA"/>
</dbReference>
<evidence type="ECO:0000313" key="3">
    <source>
        <dbReference type="Proteomes" id="UP000181790"/>
    </source>
</evidence>